<feature type="transmembrane region" description="Helical" evidence="10">
    <location>
        <begin position="167"/>
        <end position="188"/>
    </location>
</feature>
<evidence type="ECO:0000256" key="1">
    <source>
        <dbReference type="ARBA" id="ARBA00004141"/>
    </source>
</evidence>
<evidence type="ECO:0000259" key="11">
    <source>
        <dbReference type="PROSITE" id="PS50893"/>
    </source>
</evidence>
<reference evidence="13 14" key="1">
    <citation type="submission" date="2016-12" db="EMBL/GenBank/DDBJ databases">
        <title>The genomes of Aspergillus section Nigri reveals drivers in fungal speciation.</title>
        <authorList>
            <consortium name="DOE Joint Genome Institute"/>
            <person name="Vesth T.C."/>
            <person name="Nybo J."/>
            <person name="Theobald S."/>
            <person name="Brandl J."/>
            <person name="Frisvad J.C."/>
            <person name="Nielsen K.F."/>
            <person name="Lyhne E.K."/>
            <person name="Kogle M.E."/>
            <person name="Kuo A."/>
            <person name="Riley R."/>
            <person name="Clum A."/>
            <person name="Nolan M."/>
            <person name="Lipzen A."/>
            <person name="Salamov A."/>
            <person name="Henrissat B."/>
            <person name="Wiebenga A."/>
            <person name="De Vries R.P."/>
            <person name="Grigoriev I.V."/>
            <person name="Mortensen U.H."/>
            <person name="Andersen M.R."/>
            <person name="Baker S.E."/>
        </authorList>
    </citation>
    <scope>NUCLEOTIDE SEQUENCE [LARGE SCALE GENOMIC DNA]</scope>
    <source>
        <strain evidence="13 14">CBS 117.55</strain>
    </source>
</reference>
<accession>A0A317WJY6</accession>
<evidence type="ECO:0000313" key="13">
    <source>
        <dbReference type="EMBL" id="PWY86764.1"/>
    </source>
</evidence>
<dbReference type="FunFam" id="1.20.1560.10:FF:000013">
    <property type="entry name" value="ABC transporter C family member 2"/>
    <property type="match status" value="1"/>
</dbReference>
<dbReference type="GO" id="GO:0016887">
    <property type="term" value="F:ATP hydrolysis activity"/>
    <property type="evidence" value="ECO:0007669"/>
    <property type="project" value="InterPro"/>
</dbReference>
<dbReference type="SUPFAM" id="SSF52540">
    <property type="entry name" value="P-loop containing nucleoside triphosphate hydrolases"/>
    <property type="match status" value="2"/>
</dbReference>
<dbReference type="STRING" id="1448321.A0A317WJY6"/>
<feature type="transmembrane region" description="Helical" evidence="10">
    <location>
        <begin position="551"/>
        <end position="572"/>
    </location>
</feature>
<keyword evidence="4 10" id="KW-0812">Transmembrane</keyword>
<organism evidence="13 14">
    <name type="scientific">Aspergillus heteromorphus CBS 117.55</name>
    <dbReference type="NCBI Taxonomy" id="1448321"/>
    <lineage>
        <taxon>Eukaryota</taxon>
        <taxon>Fungi</taxon>
        <taxon>Dikarya</taxon>
        <taxon>Ascomycota</taxon>
        <taxon>Pezizomycotina</taxon>
        <taxon>Eurotiomycetes</taxon>
        <taxon>Eurotiomycetidae</taxon>
        <taxon>Eurotiales</taxon>
        <taxon>Aspergillaceae</taxon>
        <taxon>Aspergillus</taxon>
        <taxon>Aspergillus subgen. Circumdati</taxon>
    </lineage>
</organism>
<comment type="subcellular location">
    <subcellularLocation>
        <location evidence="1">Membrane</location>
        <topology evidence="1">Multi-pass membrane protein</topology>
    </subcellularLocation>
</comment>
<feature type="transmembrane region" description="Helical" evidence="10">
    <location>
        <begin position="312"/>
        <end position="329"/>
    </location>
</feature>
<dbReference type="GO" id="GO:0005524">
    <property type="term" value="F:ATP binding"/>
    <property type="evidence" value="ECO:0007669"/>
    <property type="project" value="UniProtKB-KW"/>
</dbReference>
<keyword evidence="9 10" id="KW-0472">Membrane</keyword>
<dbReference type="PANTHER" id="PTHR24223:SF456">
    <property type="entry name" value="MULTIDRUG RESISTANCE-ASSOCIATED PROTEIN LETHAL(2)03659"/>
    <property type="match status" value="1"/>
</dbReference>
<evidence type="ECO:0000256" key="10">
    <source>
        <dbReference type="SAM" id="Phobius"/>
    </source>
</evidence>
<comment type="caution">
    <text evidence="13">The sequence shown here is derived from an EMBL/GenBank/DDBJ whole genome shotgun (WGS) entry which is preliminary data.</text>
</comment>
<feature type="transmembrane region" description="Helical" evidence="10">
    <location>
        <begin position="893"/>
        <end position="915"/>
    </location>
</feature>
<dbReference type="RefSeq" id="XP_025400996.1">
    <property type="nucleotide sequence ID" value="XM_025547563.1"/>
</dbReference>
<evidence type="ECO:0000256" key="9">
    <source>
        <dbReference type="ARBA" id="ARBA00023136"/>
    </source>
</evidence>
<feature type="transmembrane region" description="Helical" evidence="10">
    <location>
        <begin position="105"/>
        <end position="124"/>
    </location>
</feature>
<dbReference type="OrthoDB" id="6500128at2759"/>
<evidence type="ECO:0000313" key="14">
    <source>
        <dbReference type="Proteomes" id="UP000247233"/>
    </source>
</evidence>
<dbReference type="GO" id="GO:0005737">
    <property type="term" value="C:cytoplasm"/>
    <property type="evidence" value="ECO:0007669"/>
    <property type="project" value="UniProtKB-ARBA"/>
</dbReference>
<feature type="transmembrane region" description="Helical" evidence="10">
    <location>
        <begin position="1126"/>
        <end position="1145"/>
    </location>
</feature>
<evidence type="ECO:0000256" key="4">
    <source>
        <dbReference type="ARBA" id="ARBA00022692"/>
    </source>
</evidence>
<keyword evidence="3" id="KW-0813">Transport</keyword>
<keyword evidence="6" id="KW-0547">Nucleotide-binding</keyword>
<dbReference type="CDD" id="cd03244">
    <property type="entry name" value="ABCC_MRP_domain2"/>
    <property type="match status" value="1"/>
</dbReference>
<feature type="transmembrane region" description="Helical" evidence="10">
    <location>
        <begin position="1044"/>
        <end position="1061"/>
    </location>
</feature>
<dbReference type="GO" id="GO:0140359">
    <property type="term" value="F:ABC-type transporter activity"/>
    <property type="evidence" value="ECO:0007669"/>
    <property type="project" value="InterPro"/>
</dbReference>
<dbReference type="GO" id="GO:0016020">
    <property type="term" value="C:membrane"/>
    <property type="evidence" value="ECO:0007669"/>
    <property type="project" value="UniProtKB-SubCell"/>
</dbReference>
<dbReference type="EMBL" id="MSFL01000007">
    <property type="protein sequence ID" value="PWY86764.1"/>
    <property type="molecule type" value="Genomic_DNA"/>
</dbReference>
<feature type="transmembrane region" description="Helical" evidence="10">
    <location>
        <begin position="427"/>
        <end position="445"/>
    </location>
</feature>
<dbReference type="SUPFAM" id="SSF90123">
    <property type="entry name" value="ABC transporter transmembrane region"/>
    <property type="match status" value="2"/>
</dbReference>
<keyword evidence="7" id="KW-0067">ATP-binding</keyword>
<gene>
    <name evidence="13" type="ORF">BO70DRAFT_422423</name>
</gene>
<feature type="transmembrane region" description="Helical" evidence="10">
    <location>
        <begin position="76"/>
        <end position="99"/>
    </location>
</feature>
<dbReference type="PANTHER" id="PTHR24223">
    <property type="entry name" value="ATP-BINDING CASSETTE SUB-FAMILY C"/>
    <property type="match status" value="1"/>
</dbReference>
<evidence type="ECO:0000256" key="3">
    <source>
        <dbReference type="ARBA" id="ARBA00022448"/>
    </source>
</evidence>
<protein>
    <submittedName>
        <fullName evidence="13">ABC transporter family protein</fullName>
    </submittedName>
</protein>
<name>A0A317WJY6_9EURO</name>
<dbReference type="Gene3D" id="1.20.1560.10">
    <property type="entry name" value="ABC transporter type 1, transmembrane domain"/>
    <property type="match status" value="2"/>
</dbReference>
<evidence type="ECO:0000259" key="12">
    <source>
        <dbReference type="PROSITE" id="PS50929"/>
    </source>
</evidence>
<keyword evidence="14" id="KW-1185">Reference proteome</keyword>
<dbReference type="CDD" id="cd03250">
    <property type="entry name" value="ABCC_MRP_domain1"/>
    <property type="match status" value="1"/>
</dbReference>
<dbReference type="PROSITE" id="PS00211">
    <property type="entry name" value="ABC_TRANSPORTER_1"/>
    <property type="match status" value="1"/>
</dbReference>
<dbReference type="PROSITE" id="PS50893">
    <property type="entry name" value="ABC_TRANSPORTER_2"/>
    <property type="match status" value="2"/>
</dbReference>
<feature type="domain" description="ABC transmembrane type-1" evidence="12">
    <location>
        <begin position="896"/>
        <end position="1181"/>
    </location>
</feature>
<sequence length="1499" mass="165291">MAVQTTIEGLIITINVTAFGLIAAIGGEASFAVSKHLRRQHIYLETDGQSEGYEDQDGVATEESLTAFSDKLPRDALYVAVGIGAWLSLAEVIVLAFIPNTMYGLTRWMRLGAWALLATSAFALKERKYTARFAQGLQTSIGCLSMVGILATEQYGCYQAMESSFMAWFFLAGQSSAALGACIAGTSFPRRPDVFHKGVLVDRKSSTTFLNRLFFGWASPLLSARQTGKLKVCHLPELEYASRSENLFHAYQQTRLAFPSSSLWKILVLCHRRALLIQLCLTILNATMAFVPQFCVLGILRCLENDSSRPSLCLFVFGLGMSTILSALLENWNMYISSNQIAVRLQEQLSTVIYNKALRSKPVSSAEIELNSASNGKSSSQSAMNLVAVDAKKVADFSALGLHLYEAPLKLCLAAISIGRLMGGRCLFAGGVVLLLVTGGNIYAVRQYATKQKGLLRSRDNKIGIINEVIQGIRQVKLSALEDKWEGRINDSRRIELQNQWMVYQWELLMFVAYNLAPVLVSTACLGTYALLHEDMPASTVFTSMSLLGALETPLAVLPQILLSATGAQISLRRIERFLRSPDRDVEPSLAEGVILEQATISWNGNLFSKSFTLKDLTLTFPSGALSIITGPSGSGKSLVLAAILGECEFLQGRAQRPSADAIAYVAQEPCMKDGTIRENIIYGLQFEQERYASVLFACSLDRDLKSLPLKDETQMDTQGTTFSGGQKWRISLARALYSNAKVLVMDDIFSSIDPHTAQHLYEHALTGTLVEGRTRILATYHLELCLPRAEYVVALDASGLHYAGPRKNLREIGIFQDMPHAAAGVDRRSPLKTDTLAANNAHILESWTDRPMPFQQEQFSSTPQEAGPDLDTARDGKWRNRRRIFRLTGAKYHCLLLLALYLSYSGLAVGRGLWMMVWSSRTSNSGSSEDTQSTGGSVKWFLFIYLTLSIGSCVVAVSRSFLAVRLTLQMSRRLFEGFLSSILRAPLQWLDKIPPGNILNNFSADFSLIDSRLGYDLNYALGVAVELFAIVLAASLVNAWLNLLSACALLLALYYGRLFVKKIRTIKELESAMRGPVLHHLCSTMDGIMTVRAYQQEEVYRGEMYSKVDRHCRASWTLWLLTRWIAIRASTIGAVFTTAASILVLSSNNITAATAGFAITFIMRYSSVMSQVIRQYANLEISLNSVERVAWSLDIPREKYEADCDTPVPDSWPTEGQLDVSDLVVCYSPDLPPVLSHLTFSVPPNSRVGVVGRTGAGKSSLAMALFRFLEAQQGNIHVAGVNISSVSLQQLRTRLAIVPQDPILFSGTVRSNLDPFDEYSDQELLAALRRVHWTTPAQDYDLKYSDDPVVNLLEPDLYTLELSPHHPLNPLTAPVSSRGSNFSQGQRQCLCLARAILRRPKILVLDEATSAIDKTTDAVIQSSIRTEFGRNDSSLLVIAHRISTIADFDRVLVLDAGRVAEYGTPKELAVNPAGIFRGLVDSSVEREELLRTIGVGRA</sequence>
<feature type="transmembrane region" description="Helical" evidence="10">
    <location>
        <begin position="941"/>
        <end position="965"/>
    </location>
</feature>
<dbReference type="CDD" id="cd18604">
    <property type="entry name" value="ABC_6TM_VMR1_D2_like"/>
    <property type="match status" value="1"/>
</dbReference>
<proteinExistence type="inferred from homology"/>
<feature type="transmembrane region" description="Helical" evidence="10">
    <location>
        <begin position="275"/>
        <end position="300"/>
    </location>
</feature>
<evidence type="ECO:0000256" key="7">
    <source>
        <dbReference type="ARBA" id="ARBA00022840"/>
    </source>
</evidence>
<evidence type="ECO:0000256" key="2">
    <source>
        <dbReference type="ARBA" id="ARBA00009726"/>
    </source>
</evidence>
<feature type="transmembrane region" description="Helical" evidence="10">
    <location>
        <begin position="1018"/>
        <end position="1038"/>
    </location>
</feature>
<dbReference type="Gene3D" id="3.40.50.300">
    <property type="entry name" value="P-loop containing nucleotide triphosphate hydrolases"/>
    <property type="match status" value="2"/>
</dbReference>
<dbReference type="SMART" id="SM00382">
    <property type="entry name" value="AAA"/>
    <property type="match status" value="2"/>
</dbReference>
<comment type="similarity">
    <text evidence="2">Belongs to the ABC transporter superfamily. ABCC family. Conjugate transporter (TC 3.A.1.208) subfamily.</text>
</comment>
<feature type="transmembrane region" description="Helical" evidence="10">
    <location>
        <begin position="12"/>
        <end position="33"/>
    </location>
</feature>
<dbReference type="InterPro" id="IPR003439">
    <property type="entry name" value="ABC_transporter-like_ATP-bd"/>
</dbReference>
<feature type="domain" description="ABC transporter" evidence="11">
    <location>
        <begin position="1219"/>
        <end position="1482"/>
    </location>
</feature>
<dbReference type="Pfam" id="PF00664">
    <property type="entry name" value="ABC_membrane"/>
    <property type="match status" value="2"/>
</dbReference>
<evidence type="ECO:0000256" key="6">
    <source>
        <dbReference type="ARBA" id="ARBA00022741"/>
    </source>
</evidence>
<dbReference type="Proteomes" id="UP000247233">
    <property type="component" value="Unassembled WGS sequence"/>
</dbReference>
<feature type="domain" description="ABC transporter" evidence="11">
    <location>
        <begin position="596"/>
        <end position="823"/>
    </location>
</feature>
<dbReference type="InterPro" id="IPR036640">
    <property type="entry name" value="ABC1_TM_sf"/>
</dbReference>
<dbReference type="InterPro" id="IPR017871">
    <property type="entry name" value="ABC_transporter-like_CS"/>
</dbReference>
<keyword evidence="8 10" id="KW-1133">Transmembrane helix</keyword>
<dbReference type="VEuPathDB" id="FungiDB:BO70DRAFT_422423"/>
<dbReference type="Pfam" id="PF00005">
    <property type="entry name" value="ABC_tran"/>
    <property type="match status" value="2"/>
</dbReference>
<dbReference type="InterPro" id="IPR027417">
    <property type="entry name" value="P-loop_NTPase"/>
</dbReference>
<feature type="domain" description="ABC transmembrane type-1" evidence="12">
    <location>
        <begin position="279"/>
        <end position="567"/>
    </location>
</feature>
<keyword evidence="5" id="KW-0677">Repeat</keyword>
<dbReference type="CDD" id="cd18596">
    <property type="entry name" value="ABC_6TM_VMR1_D1_like"/>
    <property type="match status" value="1"/>
</dbReference>
<evidence type="ECO:0000256" key="8">
    <source>
        <dbReference type="ARBA" id="ARBA00022989"/>
    </source>
</evidence>
<dbReference type="GeneID" id="37069800"/>
<dbReference type="InterPro" id="IPR050173">
    <property type="entry name" value="ABC_transporter_C-like"/>
</dbReference>
<dbReference type="InterPro" id="IPR003593">
    <property type="entry name" value="AAA+_ATPase"/>
</dbReference>
<feature type="transmembrane region" description="Helical" evidence="10">
    <location>
        <begin position="508"/>
        <end position="531"/>
    </location>
</feature>
<dbReference type="PROSITE" id="PS50929">
    <property type="entry name" value="ABC_TM1F"/>
    <property type="match status" value="2"/>
</dbReference>
<dbReference type="FunFam" id="3.40.50.300:FF:000610">
    <property type="entry name" value="Multidrug resistance-associated ABC transporter"/>
    <property type="match status" value="1"/>
</dbReference>
<dbReference type="InterPro" id="IPR011527">
    <property type="entry name" value="ABC1_TM_dom"/>
</dbReference>
<evidence type="ECO:0000256" key="5">
    <source>
        <dbReference type="ARBA" id="ARBA00022737"/>
    </source>
</evidence>